<evidence type="ECO:0000313" key="1">
    <source>
        <dbReference type="EMBL" id="QDV86945.1"/>
    </source>
</evidence>
<evidence type="ECO:0000313" key="2">
    <source>
        <dbReference type="EMBL" id="QDV87023.1"/>
    </source>
</evidence>
<keyword evidence="3" id="KW-1185">Reference proteome</keyword>
<dbReference type="EMBL" id="CP036432">
    <property type="protein sequence ID" value="QDV86945.1"/>
    <property type="molecule type" value="Genomic_DNA"/>
</dbReference>
<accession>A0ABX5XZS1</accession>
<sequence length="99" mass="11229">MNPHHGQDLERILREQGALRDRFIEQTTGAYSRKFPDGRIGCDDDGELTYAIANDDRHGTIIIRFAHPTEWVGLDVNAATELRDQLTERILALRGIKAD</sequence>
<organism evidence="1 3">
    <name type="scientific">Stieleria magnilauensis</name>
    <dbReference type="NCBI Taxonomy" id="2527963"/>
    <lineage>
        <taxon>Bacteria</taxon>
        <taxon>Pseudomonadati</taxon>
        <taxon>Planctomycetota</taxon>
        <taxon>Planctomycetia</taxon>
        <taxon>Pirellulales</taxon>
        <taxon>Pirellulaceae</taxon>
        <taxon>Stieleria</taxon>
    </lineage>
</organism>
<protein>
    <recommendedName>
        <fullName evidence="4">DUF2470 domain-containing protein</fullName>
    </recommendedName>
</protein>
<dbReference type="EMBL" id="CP036432">
    <property type="protein sequence ID" value="QDV87023.1"/>
    <property type="molecule type" value="Genomic_DNA"/>
</dbReference>
<reference evidence="1 3" key="1">
    <citation type="submission" date="2019-02" db="EMBL/GenBank/DDBJ databases">
        <title>Deep-cultivation of Planctomycetes and their phenomic and genomic characterization uncovers novel biology.</title>
        <authorList>
            <person name="Wiegand S."/>
            <person name="Jogler M."/>
            <person name="Boedeker C."/>
            <person name="Pinto D."/>
            <person name="Vollmers J."/>
            <person name="Rivas-Marin E."/>
            <person name="Kohn T."/>
            <person name="Peeters S.H."/>
            <person name="Heuer A."/>
            <person name="Rast P."/>
            <person name="Oberbeckmann S."/>
            <person name="Bunk B."/>
            <person name="Jeske O."/>
            <person name="Meyerdierks A."/>
            <person name="Storesund J.E."/>
            <person name="Kallscheuer N."/>
            <person name="Luecker S."/>
            <person name="Lage O.M."/>
            <person name="Pohl T."/>
            <person name="Merkel B.J."/>
            <person name="Hornburger P."/>
            <person name="Mueller R.-W."/>
            <person name="Bruemmer F."/>
            <person name="Labrenz M."/>
            <person name="Spormann A.M."/>
            <person name="Op den Camp H."/>
            <person name="Overmann J."/>
            <person name="Amann R."/>
            <person name="Jetten M.S.M."/>
            <person name="Mascher T."/>
            <person name="Medema M.H."/>
            <person name="Devos D.P."/>
            <person name="Kaster A.-K."/>
            <person name="Ovreas L."/>
            <person name="Rohde M."/>
            <person name="Galperin M.Y."/>
            <person name="Jogler C."/>
        </authorList>
    </citation>
    <scope>NUCLEOTIDE SEQUENCE [LARGE SCALE GENOMIC DNA]</scope>
    <source>
        <strain evidence="1 3">TBK1r</strain>
    </source>
</reference>
<proteinExistence type="predicted"/>
<dbReference type="RefSeq" id="WP_145218439.1">
    <property type="nucleotide sequence ID" value="NZ_CP036432.1"/>
</dbReference>
<name>A0ABX5XZS1_9BACT</name>
<dbReference type="Proteomes" id="UP000318081">
    <property type="component" value="Chromosome"/>
</dbReference>
<gene>
    <name evidence="1" type="ORF">TBK1r_59720</name>
    <name evidence="2" type="ORF">TBK1r_60500</name>
</gene>
<evidence type="ECO:0008006" key="4">
    <source>
        <dbReference type="Google" id="ProtNLM"/>
    </source>
</evidence>
<evidence type="ECO:0000313" key="3">
    <source>
        <dbReference type="Proteomes" id="UP000318081"/>
    </source>
</evidence>